<dbReference type="Gene3D" id="3.90.1170.30">
    <property type="entry name" value="Pyrimidine nucleoside phosphorylase-like, C-terminal domain"/>
    <property type="match status" value="1"/>
</dbReference>
<dbReference type="PANTHER" id="PTHR10515">
    <property type="entry name" value="THYMIDINE PHOSPHORYLASE"/>
    <property type="match status" value="1"/>
</dbReference>
<dbReference type="InterPro" id="IPR013102">
    <property type="entry name" value="PYNP_C"/>
</dbReference>
<dbReference type="GO" id="GO:0009032">
    <property type="term" value="F:thymidine phosphorylase activity"/>
    <property type="evidence" value="ECO:0007669"/>
    <property type="project" value="TreeGrafter"/>
</dbReference>
<evidence type="ECO:0000259" key="5">
    <source>
        <dbReference type="SMART" id="SM00941"/>
    </source>
</evidence>
<dbReference type="AlphaFoldDB" id="A0A6J6P4J7"/>
<dbReference type="InterPro" id="IPR035902">
    <property type="entry name" value="Nuc_phospho_transferase"/>
</dbReference>
<dbReference type="NCBIfam" id="NF004490">
    <property type="entry name" value="PRK05820.1"/>
    <property type="match status" value="1"/>
</dbReference>
<protein>
    <submittedName>
        <fullName evidence="6">Unannotated protein</fullName>
    </submittedName>
</protein>
<dbReference type="InterPro" id="IPR017872">
    <property type="entry name" value="Pyrmidine_PPase_CS"/>
</dbReference>
<dbReference type="SUPFAM" id="SSF47648">
    <property type="entry name" value="Nucleoside phosphorylase/phosphoribosyltransferase N-terminal domain"/>
    <property type="match status" value="1"/>
</dbReference>
<dbReference type="InterPro" id="IPR036320">
    <property type="entry name" value="Glycosyl_Trfase_fam3_N_dom_sf"/>
</dbReference>
<evidence type="ECO:0000313" key="6">
    <source>
        <dbReference type="EMBL" id="CAB4694221.1"/>
    </source>
</evidence>
<dbReference type="SUPFAM" id="SSF52418">
    <property type="entry name" value="Nucleoside phosphorylase/phosphoribosyltransferase catalytic domain"/>
    <property type="match status" value="1"/>
</dbReference>
<evidence type="ECO:0000256" key="2">
    <source>
        <dbReference type="ARBA" id="ARBA00011738"/>
    </source>
</evidence>
<dbReference type="GO" id="GO:0004645">
    <property type="term" value="F:1,4-alpha-oligoglucan phosphorylase activity"/>
    <property type="evidence" value="ECO:0007669"/>
    <property type="project" value="InterPro"/>
</dbReference>
<dbReference type="InterPro" id="IPR017459">
    <property type="entry name" value="Glycosyl_Trfase_fam3_N_dom"/>
</dbReference>
<dbReference type="PIRSF" id="PIRSF000478">
    <property type="entry name" value="TP_PyNP"/>
    <property type="match status" value="1"/>
</dbReference>
<dbReference type="InterPro" id="IPR000312">
    <property type="entry name" value="Glycosyl_Trfase_fam3"/>
</dbReference>
<dbReference type="Pfam" id="PF00591">
    <property type="entry name" value="Glycos_transf_3"/>
    <property type="match status" value="1"/>
</dbReference>
<dbReference type="GO" id="GO:0006206">
    <property type="term" value="P:pyrimidine nucleobase metabolic process"/>
    <property type="evidence" value="ECO:0007669"/>
    <property type="project" value="InterPro"/>
</dbReference>
<dbReference type="FunFam" id="3.40.1030.10:FF:000003">
    <property type="entry name" value="Pyrimidine-nucleoside phosphorylase"/>
    <property type="match status" value="1"/>
</dbReference>
<accession>A0A6J6P4J7</accession>
<gene>
    <name evidence="6" type="ORF">UFOPK2399_00915</name>
</gene>
<keyword evidence="4" id="KW-0808">Transferase</keyword>
<evidence type="ECO:0000256" key="4">
    <source>
        <dbReference type="ARBA" id="ARBA00022679"/>
    </source>
</evidence>
<feature type="domain" description="Pyrimidine nucleoside phosphorylase C-terminal" evidence="5">
    <location>
        <begin position="347"/>
        <end position="421"/>
    </location>
</feature>
<comment type="subunit">
    <text evidence="2">Homodimer.</text>
</comment>
<dbReference type="GO" id="GO:0006213">
    <property type="term" value="P:pyrimidine nucleoside metabolic process"/>
    <property type="evidence" value="ECO:0007669"/>
    <property type="project" value="InterPro"/>
</dbReference>
<dbReference type="InterPro" id="IPR000053">
    <property type="entry name" value="Thymidine/pyrmidine_PPase"/>
</dbReference>
<dbReference type="PANTHER" id="PTHR10515:SF0">
    <property type="entry name" value="THYMIDINE PHOSPHORYLASE"/>
    <property type="match status" value="1"/>
</dbReference>
<evidence type="ECO:0000256" key="1">
    <source>
        <dbReference type="ARBA" id="ARBA00006915"/>
    </source>
</evidence>
<sequence length="436" mass="45586">MSAEVIRPAELIQRKRDGEELTDAEISALILGYAKGEIPDYQLAAFCMAVFFRGLNPRETFALTDAMIRSGETIDLGAALGRKVVDKHSTGGVGDKTSLAVGPIVAACGVPLGKMSGRGLGHTGGTLDKLEAIPGYRVELGLDEFIAQVKDVGIAIVGQTADLVPADKLLYALRDVTATVDQLSLIAASIMSKKLAAGAQAIVLDVKVGDGAFMKTVDDARRLAEAMISLGHHAGREVVCLLTDMDQPLGAAVGNALEVREALHTVQGRGPADFTELVMDACARLLALSDLGIDLEEGRRRAEQAVADGSAEAKWRQWIAAQGGDPDESALETAPVIREVRATTGGVVEELGAIRVATAALHLGAGRRTKADTIDHAVGVVCHVKRGAEVAAGDLLAEVHARTDEAASVAVADVLAAYVIGNGFARERNVLLDVVD</sequence>
<dbReference type="GO" id="GO:0005829">
    <property type="term" value="C:cytosol"/>
    <property type="evidence" value="ECO:0007669"/>
    <property type="project" value="TreeGrafter"/>
</dbReference>
<dbReference type="Pfam" id="PF07831">
    <property type="entry name" value="PYNP_C"/>
    <property type="match status" value="1"/>
</dbReference>
<dbReference type="Gene3D" id="1.20.970.10">
    <property type="entry name" value="Transferase, Pyrimidine Nucleoside Phosphorylase, Chain C"/>
    <property type="match status" value="1"/>
</dbReference>
<dbReference type="InterPro" id="IPR018090">
    <property type="entry name" value="Pyrmidine_PPas_bac/euk"/>
</dbReference>
<dbReference type="Gene3D" id="3.40.1030.10">
    <property type="entry name" value="Nucleoside phosphorylase/phosphoribosyltransferase catalytic domain"/>
    <property type="match status" value="1"/>
</dbReference>
<dbReference type="Pfam" id="PF02885">
    <property type="entry name" value="Glycos_trans_3N"/>
    <property type="match status" value="1"/>
</dbReference>
<dbReference type="NCBIfam" id="TIGR02644">
    <property type="entry name" value="Y_phosphoryl"/>
    <property type="match status" value="1"/>
</dbReference>
<keyword evidence="3" id="KW-0328">Glycosyltransferase</keyword>
<proteinExistence type="inferred from homology"/>
<name>A0A6J6P4J7_9ZZZZ</name>
<dbReference type="SMART" id="SM00941">
    <property type="entry name" value="PYNP_C"/>
    <property type="match status" value="1"/>
</dbReference>
<dbReference type="SUPFAM" id="SSF54680">
    <property type="entry name" value="Pyrimidine nucleoside phosphorylase C-terminal domain"/>
    <property type="match status" value="1"/>
</dbReference>
<reference evidence="6" key="1">
    <citation type="submission" date="2020-05" db="EMBL/GenBank/DDBJ databases">
        <authorList>
            <person name="Chiriac C."/>
            <person name="Salcher M."/>
            <person name="Ghai R."/>
            <person name="Kavagutti S V."/>
        </authorList>
    </citation>
    <scope>NUCLEOTIDE SEQUENCE</scope>
</reference>
<dbReference type="EMBL" id="CAEZXP010000002">
    <property type="protein sequence ID" value="CAB4694221.1"/>
    <property type="molecule type" value="Genomic_DNA"/>
</dbReference>
<comment type="similarity">
    <text evidence="1">Belongs to the thymidine/pyrimidine-nucleoside phosphorylase family.</text>
</comment>
<organism evidence="6">
    <name type="scientific">freshwater metagenome</name>
    <dbReference type="NCBI Taxonomy" id="449393"/>
    <lineage>
        <taxon>unclassified sequences</taxon>
        <taxon>metagenomes</taxon>
        <taxon>ecological metagenomes</taxon>
    </lineage>
</organism>
<dbReference type="InterPro" id="IPR036566">
    <property type="entry name" value="PYNP-like_C_sf"/>
</dbReference>
<dbReference type="PROSITE" id="PS00647">
    <property type="entry name" value="THYMID_PHOSPHORYLASE"/>
    <property type="match status" value="1"/>
</dbReference>
<evidence type="ECO:0000256" key="3">
    <source>
        <dbReference type="ARBA" id="ARBA00022676"/>
    </source>
</evidence>